<evidence type="ECO:0000313" key="2">
    <source>
        <dbReference type="Proteomes" id="UP000011185"/>
    </source>
</evidence>
<sequence>MNTYSIGNRQLRLPDCSRSCRMKASEHSNVNLKTMSQRIKNFKKNSDGTGKEFCKRYVTIFCSKRRMENHVTSTEHIEVNYERNGTIIRLEIRSE</sequence>
<dbReference type="AlphaFoldDB" id="L7JXI7"/>
<accession>L7JXI7</accession>
<evidence type="ECO:0000313" key="1">
    <source>
        <dbReference type="EMBL" id="ELQ75467.1"/>
    </source>
</evidence>
<dbReference type="HOGENOM" id="CLU_2374266_0_0_1"/>
<dbReference type="VEuPathDB" id="MicrosporidiaDB:THOM_1588"/>
<keyword evidence="2" id="KW-1185">Reference proteome</keyword>
<dbReference type="Proteomes" id="UP000011185">
    <property type="component" value="Unassembled WGS sequence"/>
</dbReference>
<organism evidence="1 2">
    <name type="scientific">Trachipleistophora hominis</name>
    <name type="common">Microsporidian parasite</name>
    <dbReference type="NCBI Taxonomy" id="72359"/>
    <lineage>
        <taxon>Eukaryota</taxon>
        <taxon>Fungi</taxon>
        <taxon>Fungi incertae sedis</taxon>
        <taxon>Microsporidia</taxon>
        <taxon>Pleistophoridae</taxon>
        <taxon>Trachipleistophora</taxon>
    </lineage>
</organism>
<dbReference type="InParanoid" id="L7JXI7"/>
<protein>
    <submittedName>
        <fullName evidence="1">Uncharacterized protein</fullName>
    </submittedName>
</protein>
<name>L7JXI7_TRAHO</name>
<gene>
    <name evidence="1" type="ORF">THOM_1588</name>
</gene>
<reference evidence="1 2" key="1">
    <citation type="journal article" date="2012" name="PLoS Pathog.">
        <title>The genome of the obligate intracellular parasite Trachipleistophora hominis: new insights into microsporidian genome dynamics and reductive evolution.</title>
        <authorList>
            <person name="Heinz E."/>
            <person name="Williams T.A."/>
            <person name="Nakjang S."/>
            <person name="Noel C.J."/>
            <person name="Swan D.C."/>
            <person name="Goldberg A.V."/>
            <person name="Harris S.R."/>
            <person name="Weinmaier T."/>
            <person name="Markert S."/>
            <person name="Becher D."/>
            <person name="Bernhardt J."/>
            <person name="Dagan T."/>
            <person name="Hacker C."/>
            <person name="Lucocq J.M."/>
            <person name="Schweder T."/>
            <person name="Rattei T."/>
            <person name="Hall N."/>
            <person name="Hirt R.P."/>
            <person name="Embley T.M."/>
        </authorList>
    </citation>
    <scope>NUCLEOTIDE SEQUENCE [LARGE SCALE GENOMIC DNA]</scope>
</reference>
<dbReference type="EMBL" id="JH993956">
    <property type="protein sequence ID" value="ELQ75467.1"/>
    <property type="molecule type" value="Genomic_DNA"/>
</dbReference>
<proteinExistence type="predicted"/>